<evidence type="ECO:0000313" key="7">
    <source>
        <dbReference type="Proteomes" id="UP000085678"/>
    </source>
</evidence>
<proteinExistence type="predicted"/>
<protein>
    <submittedName>
        <fullName evidence="8">E3 ubiquitin-protein ligase TRIM39 isoform X1</fullName>
    </submittedName>
    <submittedName>
        <fullName evidence="9">E3 ubiquitin-protein ligase TRIM39 isoform X2</fullName>
    </submittedName>
</protein>
<keyword evidence="1" id="KW-0479">Metal-binding</keyword>
<keyword evidence="7" id="KW-1185">Reference proteome</keyword>
<evidence type="ECO:0000256" key="3">
    <source>
        <dbReference type="ARBA" id="ARBA00022833"/>
    </source>
</evidence>
<evidence type="ECO:0000313" key="8">
    <source>
        <dbReference type="RefSeq" id="XP_013422073.1"/>
    </source>
</evidence>
<dbReference type="InterPro" id="IPR017907">
    <property type="entry name" value="Znf_RING_CS"/>
</dbReference>
<organism evidence="7 8">
    <name type="scientific">Lingula anatina</name>
    <name type="common">Brachiopod</name>
    <name type="synonym">Lingula unguis</name>
    <dbReference type="NCBI Taxonomy" id="7574"/>
    <lineage>
        <taxon>Eukaryota</taxon>
        <taxon>Metazoa</taxon>
        <taxon>Spiralia</taxon>
        <taxon>Lophotrochozoa</taxon>
        <taxon>Brachiopoda</taxon>
        <taxon>Linguliformea</taxon>
        <taxon>Lingulata</taxon>
        <taxon>Lingulida</taxon>
        <taxon>Linguloidea</taxon>
        <taxon>Lingulidae</taxon>
        <taxon>Lingula</taxon>
    </lineage>
</organism>
<gene>
    <name evidence="8 9" type="primary">LOC106182014</name>
</gene>
<dbReference type="GO" id="GO:0008270">
    <property type="term" value="F:zinc ion binding"/>
    <property type="evidence" value="ECO:0007669"/>
    <property type="project" value="UniProtKB-KW"/>
</dbReference>
<dbReference type="AlphaFoldDB" id="A0A1S3KHH0"/>
<dbReference type="RefSeq" id="XP_013422074.1">
    <property type="nucleotide sequence ID" value="XM_013566620.2"/>
</dbReference>
<dbReference type="GO" id="GO:0061630">
    <property type="term" value="F:ubiquitin protein ligase activity"/>
    <property type="evidence" value="ECO:0007669"/>
    <property type="project" value="InterPro"/>
</dbReference>
<dbReference type="Gene3D" id="3.30.40.10">
    <property type="entry name" value="Zinc/RING finger domain, C3HC4 (zinc finger)"/>
    <property type="match status" value="1"/>
</dbReference>
<dbReference type="RefSeq" id="XP_013422073.1">
    <property type="nucleotide sequence ID" value="XM_013566619.1"/>
</dbReference>
<dbReference type="SUPFAM" id="SSF57850">
    <property type="entry name" value="RING/U-box"/>
    <property type="match status" value="1"/>
</dbReference>
<evidence type="ECO:0000313" key="9">
    <source>
        <dbReference type="RefSeq" id="XP_013422074.1"/>
    </source>
</evidence>
<dbReference type="InterPro" id="IPR042755">
    <property type="entry name" value="COP1"/>
</dbReference>
<reference evidence="8 9" key="1">
    <citation type="submission" date="2025-04" db="UniProtKB">
        <authorList>
            <consortium name="RefSeq"/>
        </authorList>
    </citation>
    <scope>IDENTIFICATION</scope>
    <source>
        <tissue evidence="8 9">Gonads</tissue>
    </source>
</reference>
<feature type="coiled-coil region" evidence="5">
    <location>
        <begin position="138"/>
        <end position="193"/>
    </location>
</feature>
<keyword evidence="2 4" id="KW-0863">Zinc-finger</keyword>
<accession>A0A1S3KHH0</accession>
<evidence type="ECO:0000256" key="1">
    <source>
        <dbReference type="ARBA" id="ARBA00022723"/>
    </source>
</evidence>
<dbReference type="SMART" id="SM00184">
    <property type="entry name" value="RING"/>
    <property type="match status" value="1"/>
</dbReference>
<feature type="domain" description="RING-type" evidence="6">
    <location>
        <begin position="22"/>
        <end position="60"/>
    </location>
</feature>
<dbReference type="KEGG" id="lak:106182014"/>
<dbReference type="Proteomes" id="UP000085678">
    <property type="component" value="Unplaced"/>
</dbReference>
<evidence type="ECO:0000256" key="4">
    <source>
        <dbReference type="PROSITE-ProRule" id="PRU00175"/>
    </source>
</evidence>
<dbReference type="InterPro" id="IPR001841">
    <property type="entry name" value="Znf_RING"/>
</dbReference>
<evidence type="ECO:0000256" key="2">
    <source>
        <dbReference type="ARBA" id="ARBA00022771"/>
    </source>
</evidence>
<dbReference type="Pfam" id="PF13920">
    <property type="entry name" value="zf-C3HC4_3"/>
    <property type="match status" value="1"/>
</dbReference>
<dbReference type="GeneID" id="106182014"/>
<dbReference type="InterPro" id="IPR013083">
    <property type="entry name" value="Znf_RING/FYVE/PHD"/>
</dbReference>
<evidence type="ECO:0000256" key="5">
    <source>
        <dbReference type="SAM" id="Coils"/>
    </source>
</evidence>
<sequence>MAECDDLPLVIPVQSLSDHFICAVCMSQMKDSHLTPCGHRYCGDCIKECVNRRHKCPCCNNRIRVNDLIRDHQYDELVCLFNSEREKAEKKYFDILINKAAETNQEESPSSFSPVENVLKSHVKKSLVAHERYYQELKREHKQKLAQLDADHQRLIEEAKMQGLTDDELEHQIADLSQNYQRHQEELDQELSECSQMVATAYDRYLTEHIPDLTVLPIKISLCILCKNVTVKDVMLKPSDSLKEVTDYLKSHMEAEGDDIIAFGENVKYFCFGPFSKYSIDEMTQKVQSIEAGGISLPDVTLLEDDTRLILRYGLKPKSTIVVYGSVHCKSDLPKQCFSVNFEANKVYKVDYFSCKECGINWVCRPCMEVCHKDHELVPYIMNHQPTWACCYCPKKKKCQLQGKPTQTSQWHKQWSVK</sequence>
<dbReference type="STRING" id="7574.A0A1S3KHH0"/>
<dbReference type="PROSITE" id="PS50089">
    <property type="entry name" value="ZF_RING_2"/>
    <property type="match status" value="1"/>
</dbReference>
<dbReference type="PROSITE" id="PS00518">
    <property type="entry name" value="ZF_RING_1"/>
    <property type="match status" value="1"/>
</dbReference>
<dbReference type="OrthoDB" id="6105938at2759"/>
<evidence type="ECO:0000259" key="6">
    <source>
        <dbReference type="PROSITE" id="PS50089"/>
    </source>
</evidence>
<dbReference type="PANTHER" id="PTHR44080">
    <property type="entry name" value="E3 UBIQUITIN-PROTEIN LIGASE COP1"/>
    <property type="match status" value="1"/>
</dbReference>
<keyword evidence="3" id="KW-0862">Zinc</keyword>
<name>A0A1S3KHH0_LINAN</name>
<keyword evidence="5" id="KW-0175">Coiled coil</keyword>